<reference evidence="6" key="1">
    <citation type="submission" date="2022-08" db="EMBL/GenBank/DDBJ databases">
        <authorList>
            <person name="Kallberg Y."/>
            <person name="Tangrot J."/>
            <person name="Rosling A."/>
        </authorList>
    </citation>
    <scope>NUCLEOTIDE SEQUENCE</scope>
    <source>
        <strain evidence="6">Wild A</strain>
    </source>
</reference>
<sequence length="127" mass="15020">MVNISIEVIERLHDKINDFFRNKNGSSYLKIVYEKILFPVIFTGKKKYYSILHRRKPNFNNKLFVQKVEIIKQEQSKYFCEVGKNVIEESMRLNNTCTLHQIVEDVLKETIYDISQIDFNGVVKTAV</sequence>
<dbReference type="InterPro" id="IPR023211">
    <property type="entry name" value="DNA_pol_palm_dom_sf"/>
</dbReference>
<dbReference type="OrthoDB" id="2482633at2759"/>
<dbReference type="Gene3D" id="3.90.1600.10">
    <property type="entry name" value="Palm domain of DNA polymerase"/>
    <property type="match status" value="1"/>
</dbReference>
<evidence type="ECO:0000256" key="3">
    <source>
        <dbReference type="ARBA" id="ARBA00022695"/>
    </source>
</evidence>
<accession>A0A9W4T0M3</accession>
<comment type="caution">
    <text evidence="6">The sequence shown here is derived from an EMBL/GenBank/DDBJ whole genome shotgun (WGS) entry which is preliminary data.</text>
</comment>
<protein>
    <recommendedName>
        <fullName evidence="1">DNA-directed DNA polymerase</fullName>
        <ecNumber evidence="1">2.7.7.7</ecNumber>
    </recommendedName>
</protein>
<name>A0A9W4T0M3_9GLOM</name>
<organism evidence="6 7">
    <name type="scientific">Funneliformis geosporum</name>
    <dbReference type="NCBI Taxonomy" id="1117311"/>
    <lineage>
        <taxon>Eukaryota</taxon>
        <taxon>Fungi</taxon>
        <taxon>Fungi incertae sedis</taxon>
        <taxon>Mucoromycota</taxon>
        <taxon>Glomeromycotina</taxon>
        <taxon>Glomeromycetes</taxon>
        <taxon>Glomerales</taxon>
        <taxon>Glomeraceae</taxon>
        <taxon>Funneliformis</taxon>
    </lineage>
</organism>
<dbReference type="Proteomes" id="UP001153678">
    <property type="component" value="Unassembled WGS sequence"/>
</dbReference>
<dbReference type="EMBL" id="CAMKVN010004631">
    <property type="protein sequence ID" value="CAI2187442.1"/>
    <property type="molecule type" value="Genomic_DNA"/>
</dbReference>
<dbReference type="InterPro" id="IPR043502">
    <property type="entry name" value="DNA/RNA_pol_sf"/>
</dbReference>
<evidence type="ECO:0000256" key="1">
    <source>
        <dbReference type="ARBA" id="ARBA00012417"/>
    </source>
</evidence>
<evidence type="ECO:0000256" key="4">
    <source>
        <dbReference type="ARBA" id="ARBA00022932"/>
    </source>
</evidence>
<dbReference type="GO" id="GO:0003887">
    <property type="term" value="F:DNA-directed DNA polymerase activity"/>
    <property type="evidence" value="ECO:0007669"/>
    <property type="project" value="UniProtKB-KW"/>
</dbReference>
<dbReference type="InterPro" id="IPR006134">
    <property type="entry name" value="DNA-dir_DNA_pol_B_multi_dom"/>
</dbReference>
<dbReference type="EC" id="2.7.7.7" evidence="1"/>
<evidence type="ECO:0000313" key="7">
    <source>
        <dbReference type="Proteomes" id="UP001153678"/>
    </source>
</evidence>
<keyword evidence="2" id="KW-0808">Transferase</keyword>
<keyword evidence="7" id="KW-1185">Reference proteome</keyword>
<evidence type="ECO:0000259" key="5">
    <source>
        <dbReference type="Pfam" id="PF00136"/>
    </source>
</evidence>
<dbReference type="GO" id="GO:0003677">
    <property type="term" value="F:DNA binding"/>
    <property type="evidence" value="ECO:0007669"/>
    <property type="project" value="InterPro"/>
</dbReference>
<evidence type="ECO:0000256" key="2">
    <source>
        <dbReference type="ARBA" id="ARBA00022679"/>
    </source>
</evidence>
<keyword evidence="4" id="KW-0239">DNA-directed DNA polymerase</keyword>
<gene>
    <name evidence="6" type="ORF">FWILDA_LOCUS13082</name>
</gene>
<dbReference type="AlphaFoldDB" id="A0A9W4T0M3"/>
<dbReference type="GO" id="GO:0000166">
    <property type="term" value="F:nucleotide binding"/>
    <property type="evidence" value="ECO:0007669"/>
    <property type="project" value="InterPro"/>
</dbReference>
<feature type="domain" description="DNA-directed DNA polymerase family B multifunctional" evidence="5">
    <location>
        <begin position="14"/>
        <end position="114"/>
    </location>
</feature>
<dbReference type="SUPFAM" id="SSF56672">
    <property type="entry name" value="DNA/RNA polymerases"/>
    <property type="match status" value="1"/>
</dbReference>
<keyword evidence="3" id="KW-0548">Nucleotidyltransferase</keyword>
<proteinExistence type="predicted"/>
<dbReference type="Pfam" id="PF00136">
    <property type="entry name" value="DNA_pol_B"/>
    <property type="match status" value="1"/>
</dbReference>
<evidence type="ECO:0000313" key="6">
    <source>
        <dbReference type="EMBL" id="CAI2187442.1"/>
    </source>
</evidence>